<geneLocation type="plasmid" evidence="4">
    <name>pthaf100_a</name>
</geneLocation>
<sequence precursor="true">MKTVFQTSRFRYFLSVVLSLIVLVAISTPSQAQAQSIQGLERSNDVELRAWVGKQDGVRNDRKPQSFSVNEQIILNIEVATPRWFTGGTRIGRTEIPNVIAKQRNQLATNYTEKKQGKTWSRQRWEVTLYPQSSGKFVIPPIPVTVQVSAPSGKSVSGTLYTRPIHFEAKLPSGLVSAEGPWFTATDVDVKQTWSTSNDELKVGDAITRTVVINAKDSLSVLLPDILSDRATPQYQAYPQPNKLADTATRGDYQSSRVEEMVYVIQQGGELSLPKYQFKWWNSRTQQLETHIVAGKTFIAKHTFQSFLRAYSLWFYVAGVIILATGITLVTARRYYRTHPMPAWWVLNRLLSDERWSDARTFLYRHLRMNTNGLEMSQVLTSDTWLKKSGRLQDGDKDKHLFMSLWKVIKRMRTNRFRLASFKALPKLTKTQRDQS</sequence>
<feature type="transmembrane region" description="Helical" evidence="1">
    <location>
        <begin position="313"/>
        <end position="332"/>
    </location>
</feature>
<evidence type="ECO:0000256" key="1">
    <source>
        <dbReference type="SAM" id="Phobius"/>
    </source>
</evidence>
<feature type="signal peptide" evidence="2">
    <location>
        <begin position="1"/>
        <end position="34"/>
    </location>
</feature>
<gene>
    <name evidence="3" type="ORF">FIV01_15350</name>
</gene>
<dbReference type="PANTHER" id="PTHR40940:SF1">
    <property type="entry name" value="PROTEIN BATD"/>
    <property type="match status" value="1"/>
</dbReference>
<dbReference type="Pfam" id="PF13584">
    <property type="entry name" value="BatD"/>
    <property type="match status" value="1"/>
</dbReference>
<organism evidence="3 4">
    <name type="scientific">Vibrio aquimaris</name>
    <dbReference type="NCBI Taxonomy" id="2587862"/>
    <lineage>
        <taxon>Bacteria</taxon>
        <taxon>Pseudomonadati</taxon>
        <taxon>Pseudomonadota</taxon>
        <taxon>Gammaproteobacteria</taxon>
        <taxon>Vibrionales</taxon>
        <taxon>Vibrionaceae</taxon>
        <taxon>Vibrio</taxon>
    </lineage>
</organism>
<dbReference type="KEGG" id="vaq:FIV01_15350"/>
<dbReference type="Proteomes" id="UP000326936">
    <property type="component" value="Plasmid pTHAF100_a"/>
</dbReference>
<keyword evidence="3" id="KW-0614">Plasmid</keyword>
<keyword evidence="1" id="KW-1133">Transmembrane helix</keyword>
<dbReference type="PANTHER" id="PTHR40940">
    <property type="entry name" value="PROTEIN BATD-RELATED"/>
    <property type="match status" value="1"/>
</dbReference>
<evidence type="ECO:0000313" key="3">
    <source>
        <dbReference type="EMBL" id="QFT27763.1"/>
    </source>
</evidence>
<evidence type="ECO:0000256" key="2">
    <source>
        <dbReference type="SAM" id="SignalP"/>
    </source>
</evidence>
<reference evidence="3 4" key="1">
    <citation type="submission" date="2019-10" db="EMBL/GenBank/DDBJ databases">
        <title>Complete genome sequence of Vibrio sp. strain THAF100, isolated from non-filtered water from the water column of tank 6 of a marine aquarium containing stony-coral fragments. Water maintained at 26 degree C.</title>
        <authorList>
            <person name="Ruckert C."/>
            <person name="Franco A."/>
            <person name="Kalinowski J."/>
            <person name="Glaeser S."/>
        </authorList>
    </citation>
    <scope>NUCLEOTIDE SEQUENCE [LARGE SCALE GENOMIC DNA]</scope>
    <source>
        <strain evidence="3 4">THAF100</strain>
        <plasmid evidence="4">pthaf100_a</plasmid>
    </source>
</reference>
<feature type="chain" id="PRO_5024816894" description="Protein BatD" evidence="2">
    <location>
        <begin position="35"/>
        <end position="436"/>
    </location>
</feature>
<keyword evidence="1" id="KW-0472">Membrane</keyword>
<accession>A0A5P9CP55</accession>
<dbReference type="AlphaFoldDB" id="A0A5P9CP55"/>
<protein>
    <recommendedName>
        <fullName evidence="5">Protein BatD</fullName>
    </recommendedName>
</protein>
<dbReference type="RefSeq" id="WP_152431850.1">
    <property type="nucleotide sequence ID" value="NZ_CBCSDK010000010.1"/>
</dbReference>
<evidence type="ECO:0008006" key="5">
    <source>
        <dbReference type="Google" id="ProtNLM"/>
    </source>
</evidence>
<dbReference type="OrthoDB" id="5293418at2"/>
<keyword evidence="4" id="KW-1185">Reference proteome</keyword>
<proteinExistence type="predicted"/>
<dbReference type="EMBL" id="CP045351">
    <property type="protein sequence ID" value="QFT27763.1"/>
    <property type="molecule type" value="Genomic_DNA"/>
</dbReference>
<dbReference type="InterPro" id="IPR025738">
    <property type="entry name" value="BatD"/>
</dbReference>
<evidence type="ECO:0000313" key="4">
    <source>
        <dbReference type="Proteomes" id="UP000326936"/>
    </source>
</evidence>
<name>A0A5P9CP55_9VIBR</name>
<keyword evidence="1" id="KW-0812">Transmembrane</keyword>
<keyword evidence="2" id="KW-0732">Signal</keyword>